<feature type="signal peptide" evidence="2">
    <location>
        <begin position="1"/>
        <end position="18"/>
    </location>
</feature>
<protein>
    <submittedName>
        <fullName evidence="3">Uncharacterized protein</fullName>
    </submittedName>
</protein>
<feature type="chain" id="PRO_5040351277" evidence="2">
    <location>
        <begin position="19"/>
        <end position="296"/>
    </location>
</feature>
<proteinExistence type="predicted"/>
<evidence type="ECO:0000256" key="2">
    <source>
        <dbReference type="SAM" id="SignalP"/>
    </source>
</evidence>
<evidence type="ECO:0000313" key="3">
    <source>
        <dbReference type="EMBL" id="KAF9734697.1"/>
    </source>
</evidence>
<evidence type="ECO:0000256" key="1">
    <source>
        <dbReference type="SAM" id="MobiDB-lite"/>
    </source>
</evidence>
<evidence type="ECO:0000313" key="4">
    <source>
        <dbReference type="Proteomes" id="UP000756921"/>
    </source>
</evidence>
<accession>A0A9P6GFI8</accession>
<feature type="compositionally biased region" description="Low complexity" evidence="1">
    <location>
        <begin position="271"/>
        <end position="296"/>
    </location>
</feature>
<dbReference type="Proteomes" id="UP000756921">
    <property type="component" value="Unassembled WGS sequence"/>
</dbReference>
<name>A0A9P6GFI8_9PLEO</name>
<organism evidence="3 4">
    <name type="scientific">Paraphaeosphaeria minitans</name>
    <dbReference type="NCBI Taxonomy" id="565426"/>
    <lineage>
        <taxon>Eukaryota</taxon>
        <taxon>Fungi</taxon>
        <taxon>Dikarya</taxon>
        <taxon>Ascomycota</taxon>
        <taxon>Pezizomycotina</taxon>
        <taxon>Dothideomycetes</taxon>
        <taxon>Pleosporomycetidae</taxon>
        <taxon>Pleosporales</taxon>
        <taxon>Massarineae</taxon>
        <taxon>Didymosphaeriaceae</taxon>
        <taxon>Paraphaeosphaeria</taxon>
    </lineage>
</organism>
<reference evidence="3" key="1">
    <citation type="journal article" date="2020" name="Mol. Plant Microbe Interact.">
        <title>Genome Sequence of the Biocontrol Agent Coniothyrium minitans strain Conio (IMI 134523).</title>
        <authorList>
            <person name="Patel D."/>
            <person name="Shittu T.A."/>
            <person name="Baroncelli R."/>
            <person name="Muthumeenakshi S."/>
            <person name="Osborne T.H."/>
            <person name="Janganan T.K."/>
            <person name="Sreenivasaprasad S."/>
        </authorList>
    </citation>
    <scope>NUCLEOTIDE SEQUENCE</scope>
    <source>
        <strain evidence="3">Conio</strain>
    </source>
</reference>
<dbReference type="AlphaFoldDB" id="A0A9P6GFI8"/>
<keyword evidence="4" id="KW-1185">Reference proteome</keyword>
<comment type="caution">
    <text evidence="3">The sequence shown here is derived from an EMBL/GenBank/DDBJ whole genome shotgun (WGS) entry which is preliminary data.</text>
</comment>
<feature type="compositionally biased region" description="Low complexity" evidence="1">
    <location>
        <begin position="250"/>
        <end position="261"/>
    </location>
</feature>
<dbReference type="EMBL" id="WJXW01000007">
    <property type="protein sequence ID" value="KAF9734697.1"/>
    <property type="molecule type" value="Genomic_DNA"/>
</dbReference>
<dbReference type="OrthoDB" id="3933243at2759"/>
<sequence>MGIKSLFTMALATGLAVAKPINTPAELPAYPMSRRQGNAVQNGFGGHGFNFIDGFNRFNDQPQVVQVKQESLQIQNNGFQQQVVQQVNEVLVVNQQQNGFNNDLNNLFRKANFRRERNQESTVMLVVQQIQVSVADDRGNAFQQDVFVQSAIVANRGARTTNTVMLFESQAIIATQVLGGRGRGNGFGGIAGVGNGRGTNAAVLPTKTADVQLFGARPTWSVVAEDPAATLGAVWQAELEDLQKADQDAADNQANDRAAQQVKEALDKANQEQQQQQVEASQSAETSQSTTTSAAE</sequence>
<keyword evidence="2" id="KW-0732">Signal</keyword>
<feature type="region of interest" description="Disordered" evidence="1">
    <location>
        <begin position="246"/>
        <end position="296"/>
    </location>
</feature>
<gene>
    <name evidence="3" type="ORF">PMIN01_07600</name>
</gene>